<keyword evidence="1" id="KW-1133">Transmembrane helix</keyword>
<feature type="transmembrane region" description="Helical" evidence="1">
    <location>
        <begin position="166"/>
        <end position="189"/>
    </location>
</feature>
<keyword evidence="1" id="KW-0472">Membrane</keyword>
<dbReference type="EMBL" id="HBGE01019106">
    <property type="protein sequence ID" value="CAD9109079.1"/>
    <property type="molecule type" value="Transcribed_RNA"/>
</dbReference>
<dbReference type="AlphaFoldDB" id="A0A7S1LNB0"/>
<keyword evidence="1" id="KW-0812">Transmembrane</keyword>
<feature type="transmembrane region" description="Helical" evidence="1">
    <location>
        <begin position="109"/>
        <end position="127"/>
    </location>
</feature>
<accession>A0A7S1LNB0</accession>
<gene>
    <name evidence="2" type="ORF">ACAT0790_LOCUS11437</name>
</gene>
<protein>
    <submittedName>
        <fullName evidence="2">Uncharacterized protein</fullName>
    </submittedName>
</protein>
<evidence type="ECO:0000313" key="2">
    <source>
        <dbReference type="EMBL" id="CAD9109079.1"/>
    </source>
</evidence>
<feature type="transmembrane region" description="Helical" evidence="1">
    <location>
        <begin position="33"/>
        <end position="53"/>
    </location>
</feature>
<feature type="transmembrane region" description="Helical" evidence="1">
    <location>
        <begin position="196"/>
        <end position="213"/>
    </location>
</feature>
<proteinExistence type="predicted"/>
<sequence>MVQGGSFGGYPRYPVPTPFHGPGSSIASLSRNFLFGLQFPFPFTGPVLVALVLGRFKRTRFLIDVMGVFYSLLDMWPSLIGEFHVNERPTHNLRLLVLSLGSMASRHRAWGAIMGFFYIGTGGPKLFPHFYKYWLWFGIYPSSTLSDFPKSLFFQRGEDGGWHPNLLAQAFGFFGGAMEVTLAALMLMSLASTRRLRAFLAAAVHIGIILGRFDNGLSGWNTFWLVEDVLHSLGPIHSAGWTDLSPLAAAVVACQGTFGLLFFLGHGSYHSGMSHHTGNFRMQWMAFASEDIWKRFEDGMRPHLGEVCQHGPLHGFPTCVHTWGHGTHYPTASFAAFLYALNGGTYFQEVLHPAMAKESEGGFGPNVERLGENASSIISWYGKERSLRVRHHEEYMHQVDALVGGFRFNSSMALPSQPRALYLGFASGASIWDDSFYQPLVANLIRERFHWRRGEVFFMELDRQRPWRRTRRLRVWDLSKELPETPRSLVDRLLGSSPRAHLIEDRRIVVRHPFPFT</sequence>
<feature type="transmembrane region" description="Helical" evidence="1">
    <location>
        <begin position="244"/>
        <end position="264"/>
    </location>
</feature>
<organism evidence="2">
    <name type="scientific">Alexandrium catenella</name>
    <name type="common">Red tide dinoflagellate</name>
    <name type="synonym">Gonyaulax catenella</name>
    <dbReference type="NCBI Taxonomy" id="2925"/>
    <lineage>
        <taxon>Eukaryota</taxon>
        <taxon>Sar</taxon>
        <taxon>Alveolata</taxon>
        <taxon>Dinophyceae</taxon>
        <taxon>Gonyaulacales</taxon>
        <taxon>Pyrocystaceae</taxon>
        <taxon>Alexandrium</taxon>
    </lineage>
</organism>
<evidence type="ECO:0000256" key="1">
    <source>
        <dbReference type="SAM" id="Phobius"/>
    </source>
</evidence>
<reference evidence="2" key="1">
    <citation type="submission" date="2021-01" db="EMBL/GenBank/DDBJ databases">
        <authorList>
            <person name="Corre E."/>
            <person name="Pelletier E."/>
            <person name="Niang G."/>
            <person name="Scheremetjew M."/>
            <person name="Finn R."/>
            <person name="Kale V."/>
            <person name="Holt S."/>
            <person name="Cochrane G."/>
            <person name="Meng A."/>
            <person name="Brown T."/>
            <person name="Cohen L."/>
        </authorList>
    </citation>
    <scope>NUCLEOTIDE SEQUENCE</scope>
    <source>
        <strain evidence="2">OF101</strain>
    </source>
</reference>
<name>A0A7S1LNB0_ALECA</name>